<evidence type="ECO:0000313" key="3">
    <source>
        <dbReference type="Proteomes" id="UP000001025"/>
    </source>
</evidence>
<feature type="region of interest" description="Disordered" evidence="1">
    <location>
        <begin position="35"/>
        <end position="67"/>
    </location>
</feature>
<dbReference type="EnsemblBacteria" id="CAD74330">
    <property type="protein sequence ID" value="CAD74330"/>
    <property type="gene ID" value="RB5605"/>
</dbReference>
<evidence type="ECO:0000256" key="1">
    <source>
        <dbReference type="SAM" id="MobiDB-lite"/>
    </source>
</evidence>
<protein>
    <submittedName>
        <fullName evidence="2">Uncharacterized protein</fullName>
    </submittedName>
</protein>
<organism evidence="2 3">
    <name type="scientific">Rhodopirellula baltica (strain DSM 10527 / NCIMB 13988 / SH1)</name>
    <dbReference type="NCBI Taxonomy" id="243090"/>
    <lineage>
        <taxon>Bacteria</taxon>
        <taxon>Pseudomonadati</taxon>
        <taxon>Planctomycetota</taxon>
        <taxon>Planctomycetia</taxon>
        <taxon>Pirellulales</taxon>
        <taxon>Pirellulaceae</taxon>
        <taxon>Rhodopirellula</taxon>
    </lineage>
</organism>
<proteinExistence type="predicted"/>
<evidence type="ECO:0000313" key="2">
    <source>
        <dbReference type="EMBL" id="CAD74330.1"/>
    </source>
</evidence>
<name>Q7URK8_RHOBA</name>
<reference evidence="2 3" key="1">
    <citation type="journal article" date="2003" name="Proc. Natl. Acad. Sci. U.S.A.">
        <title>Complete genome sequence of the marine planctomycete Pirellula sp. strain 1.</title>
        <authorList>
            <person name="Gloeckner F.O."/>
            <person name="Kube M."/>
            <person name="Bauer M."/>
            <person name="Teeling H."/>
            <person name="Lombardot T."/>
            <person name="Ludwig W."/>
            <person name="Gade D."/>
            <person name="Beck A."/>
            <person name="Borzym K."/>
            <person name="Heitmann K."/>
            <person name="Rabus R."/>
            <person name="Schlesner H."/>
            <person name="Amann R."/>
            <person name="Reinhardt R."/>
        </authorList>
    </citation>
    <scope>NUCLEOTIDE SEQUENCE [LARGE SCALE GENOMIC DNA]</scope>
    <source>
        <strain evidence="3">DSM 10527 / NCIMB 13988 / SH1</strain>
    </source>
</reference>
<dbReference type="AlphaFoldDB" id="Q7URK8"/>
<keyword evidence="3" id="KW-1185">Reference proteome</keyword>
<dbReference type="Proteomes" id="UP000001025">
    <property type="component" value="Chromosome"/>
</dbReference>
<dbReference type="EMBL" id="BX294142">
    <property type="protein sequence ID" value="CAD74330.1"/>
    <property type="molecule type" value="Genomic_DNA"/>
</dbReference>
<dbReference type="InParanoid" id="Q7URK8"/>
<dbReference type="AntiFam" id="ANF00004">
    <property type="entry name" value="Shadow ORF"/>
</dbReference>
<accession>Q7URK8</accession>
<dbReference type="HOGENOM" id="CLU_2809564_0_0_0"/>
<dbReference type="KEGG" id="rba:RB5605"/>
<sequence length="67" mass="7257">MGGKRAFSEISGGGQYALLPMLGPLPRVRLNGVARPPPKLRFGRGSQVLKPAKTRPRSTARPLCMTR</sequence>
<gene>
    <name evidence="2" type="ordered locus">RB5605</name>
</gene>